<dbReference type="EMBL" id="MU864546">
    <property type="protein sequence ID" value="KAK4183461.1"/>
    <property type="molecule type" value="Genomic_DNA"/>
</dbReference>
<evidence type="ECO:0000256" key="2">
    <source>
        <dbReference type="ARBA" id="ARBA00022737"/>
    </source>
</evidence>
<dbReference type="AlphaFoldDB" id="A0AAN6WKF0"/>
<evidence type="ECO:0000256" key="4">
    <source>
        <dbReference type="SAM" id="SignalP"/>
    </source>
</evidence>
<organism evidence="5 6">
    <name type="scientific">Podospora australis</name>
    <dbReference type="NCBI Taxonomy" id="1536484"/>
    <lineage>
        <taxon>Eukaryota</taxon>
        <taxon>Fungi</taxon>
        <taxon>Dikarya</taxon>
        <taxon>Ascomycota</taxon>
        <taxon>Pezizomycotina</taxon>
        <taxon>Sordariomycetes</taxon>
        <taxon>Sordariomycetidae</taxon>
        <taxon>Sordariales</taxon>
        <taxon>Podosporaceae</taxon>
        <taxon>Podospora</taxon>
    </lineage>
</organism>
<comment type="caution">
    <text evidence="5">The sequence shown here is derived from an EMBL/GenBank/DDBJ whole genome shotgun (WGS) entry which is preliminary data.</text>
</comment>
<keyword evidence="1 4" id="KW-0732">Signal</keyword>
<keyword evidence="3" id="KW-1015">Disulfide bond</keyword>
<evidence type="ECO:0008006" key="7">
    <source>
        <dbReference type="Google" id="ProtNLM"/>
    </source>
</evidence>
<sequence length="335" mass="35145">MMYSNVFLAFLIGGVACTPTRPYYPTTNTTIATSTRYYPTANPSPWCGDKPEKCGGVCGDGHVQAPYEECDLGAENGKPGSGCSKECKKVPCCGDGKLEWPEECDLGADNGTPGSGCSKECKKTCGNGIVDSGEECDAGSLNGEYNSGCSTNCTICGYCGDGIVDKPEEECDLGWERNGAPGSGCSRTCTKIPTCTPGCSQPKCGDGNIDKALGEECDDGANNGKESSSCTTTCKLKPPTTGGNCETCNPNPFYNKCAITTSCFNTLPGNKHYCACRAGYRANNLSPADPRQFRLAMLGQEYRVFVAPGVECDTLCTSPHPGPGSCQEVPVKNDC</sequence>
<proteinExistence type="predicted"/>
<feature type="chain" id="PRO_5042973231" description="EGF-like domain-containing protein" evidence="4">
    <location>
        <begin position="18"/>
        <end position="335"/>
    </location>
</feature>
<gene>
    <name evidence="5" type="ORF">QBC35DRAFT_443328</name>
</gene>
<keyword evidence="6" id="KW-1185">Reference proteome</keyword>
<dbReference type="NCBIfam" id="TIGR02232">
    <property type="entry name" value="myxo_disulf_rpt"/>
    <property type="match status" value="1"/>
</dbReference>
<accession>A0AAN6WKF0</accession>
<reference evidence="5" key="1">
    <citation type="journal article" date="2023" name="Mol. Phylogenet. Evol.">
        <title>Genome-scale phylogeny and comparative genomics of the fungal order Sordariales.</title>
        <authorList>
            <person name="Hensen N."/>
            <person name="Bonometti L."/>
            <person name="Westerberg I."/>
            <person name="Brannstrom I.O."/>
            <person name="Guillou S."/>
            <person name="Cros-Aarteil S."/>
            <person name="Calhoun S."/>
            <person name="Haridas S."/>
            <person name="Kuo A."/>
            <person name="Mondo S."/>
            <person name="Pangilinan J."/>
            <person name="Riley R."/>
            <person name="LaButti K."/>
            <person name="Andreopoulos B."/>
            <person name="Lipzen A."/>
            <person name="Chen C."/>
            <person name="Yan M."/>
            <person name="Daum C."/>
            <person name="Ng V."/>
            <person name="Clum A."/>
            <person name="Steindorff A."/>
            <person name="Ohm R.A."/>
            <person name="Martin F."/>
            <person name="Silar P."/>
            <person name="Natvig D.O."/>
            <person name="Lalanne C."/>
            <person name="Gautier V."/>
            <person name="Ament-Velasquez S.L."/>
            <person name="Kruys A."/>
            <person name="Hutchinson M.I."/>
            <person name="Powell A.J."/>
            <person name="Barry K."/>
            <person name="Miller A.N."/>
            <person name="Grigoriev I.V."/>
            <person name="Debuchy R."/>
            <person name="Gladieux P."/>
            <person name="Hiltunen Thoren M."/>
            <person name="Johannesson H."/>
        </authorList>
    </citation>
    <scope>NUCLEOTIDE SEQUENCE</scope>
    <source>
        <strain evidence="5">PSN309</strain>
    </source>
</reference>
<evidence type="ECO:0000313" key="6">
    <source>
        <dbReference type="Proteomes" id="UP001302126"/>
    </source>
</evidence>
<dbReference type="Proteomes" id="UP001302126">
    <property type="component" value="Unassembled WGS sequence"/>
</dbReference>
<protein>
    <recommendedName>
        <fullName evidence="7">EGF-like domain-containing protein</fullName>
    </recommendedName>
</protein>
<reference evidence="5" key="2">
    <citation type="submission" date="2023-05" db="EMBL/GenBank/DDBJ databases">
        <authorList>
            <consortium name="Lawrence Berkeley National Laboratory"/>
            <person name="Steindorff A."/>
            <person name="Hensen N."/>
            <person name="Bonometti L."/>
            <person name="Westerberg I."/>
            <person name="Brannstrom I.O."/>
            <person name="Guillou S."/>
            <person name="Cros-Aarteil S."/>
            <person name="Calhoun S."/>
            <person name="Haridas S."/>
            <person name="Kuo A."/>
            <person name="Mondo S."/>
            <person name="Pangilinan J."/>
            <person name="Riley R."/>
            <person name="Labutti K."/>
            <person name="Andreopoulos B."/>
            <person name="Lipzen A."/>
            <person name="Chen C."/>
            <person name="Yanf M."/>
            <person name="Daum C."/>
            <person name="Ng V."/>
            <person name="Clum A."/>
            <person name="Ohm R."/>
            <person name="Martin F."/>
            <person name="Silar P."/>
            <person name="Natvig D."/>
            <person name="Lalanne C."/>
            <person name="Gautier V."/>
            <person name="Ament-Velasquez S.L."/>
            <person name="Kruys A."/>
            <person name="Hutchinson M.I."/>
            <person name="Powell A.J."/>
            <person name="Barry K."/>
            <person name="Miller A.N."/>
            <person name="Grigoriev I.V."/>
            <person name="Debuchy R."/>
            <person name="Gladieux P."/>
            <person name="Thoren M.H."/>
            <person name="Johannesson H."/>
        </authorList>
    </citation>
    <scope>NUCLEOTIDE SEQUENCE</scope>
    <source>
        <strain evidence="5">PSN309</strain>
    </source>
</reference>
<dbReference type="InterPro" id="IPR011936">
    <property type="entry name" value="Myxo_disulph_rpt"/>
</dbReference>
<evidence type="ECO:0000256" key="3">
    <source>
        <dbReference type="ARBA" id="ARBA00023157"/>
    </source>
</evidence>
<evidence type="ECO:0000313" key="5">
    <source>
        <dbReference type="EMBL" id="KAK4183461.1"/>
    </source>
</evidence>
<evidence type="ECO:0000256" key="1">
    <source>
        <dbReference type="ARBA" id="ARBA00022729"/>
    </source>
</evidence>
<name>A0AAN6WKF0_9PEZI</name>
<keyword evidence="2" id="KW-0677">Repeat</keyword>
<feature type="signal peptide" evidence="4">
    <location>
        <begin position="1"/>
        <end position="17"/>
    </location>
</feature>